<dbReference type="OrthoDB" id="149172at2"/>
<dbReference type="RefSeq" id="WP_068729426.1">
    <property type="nucleotide sequence ID" value="NZ_LVYV01000001.1"/>
</dbReference>
<dbReference type="AlphaFoldDB" id="A0A161SUH8"/>
<keyword evidence="1" id="KW-0456">Lyase</keyword>
<dbReference type="GO" id="GO:0016831">
    <property type="term" value="F:carboxy-lyase activity"/>
    <property type="evidence" value="ECO:0007669"/>
    <property type="project" value="InterPro"/>
</dbReference>
<evidence type="ECO:0000256" key="1">
    <source>
        <dbReference type="ARBA" id="ARBA00023239"/>
    </source>
</evidence>
<dbReference type="Gene3D" id="3.20.20.140">
    <property type="entry name" value="Metal-dependent hydrolases"/>
    <property type="match status" value="1"/>
</dbReference>
<sequence>MRIVDMHTHALSKRVEPLVAGHYDPMDNPYRRDMSPASRETDAERGKLLPGLMLDIAKRREMMAKMGVDFQVIAPAPAQQNYWADEDLQCALSRVQNEDIAALVAQDTAHFAGMGTLPMRFPGRAVDEAVHAVEQLGLRGFQIDTRVENLELSHALFDPLYARLAKLRIPLFVHPLGFSHGQRLGDFFMVNSVGQPIEETIAISHFIMGGILDRHPDLDVIIAHGGGFYPFYAARLDHAWKVRPEVRRLTADAPSTYLKRLWFDTCVFSAELIDNLVKTVGLDRVMMGSDYPFDMGDPDPVGLVNKAKLSDTDRRKVLFGNASRLFKIG</sequence>
<dbReference type="STRING" id="943830.A4A58_02310"/>
<protein>
    <recommendedName>
        <fullName evidence="2">Amidohydrolase-related domain-containing protein</fullName>
    </recommendedName>
</protein>
<dbReference type="SUPFAM" id="SSF51556">
    <property type="entry name" value="Metallo-dependent hydrolases"/>
    <property type="match status" value="1"/>
</dbReference>
<dbReference type="GO" id="GO:0005737">
    <property type="term" value="C:cytoplasm"/>
    <property type="evidence" value="ECO:0007669"/>
    <property type="project" value="TreeGrafter"/>
</dbReference>
<comment type="caution">
    <text evidence="3">The sequence shown here is derived from an EMBL/GenBank/DDBJ whole genome shotgun (WGS) entry which is preliminary data.</text>
</comment>
<dbReference type="Proteomes" id="UP000076574">
    <property type="component" value="Unassembled WGS sequence"/>
</dbReference>
<dbReference type="Pfam" id="PF04909">
    <property type="entry name" value="Amidohydro_2"/>
    <property type="match status" value="1"/>
</dbReference>
<dbReference type="EMBL" id="LVYV01000001">
    <property type="protein sequence ID" value="KZD25302.1"/>
    <property type="molecule type" value="Genomic_DNA"/>
</dbReference>
<gene>
    <name evidence="3" type="ORF">A4A58_02310</name>
</gene>
<organism evidence="3 4">
    <name type="scientific">Tardiphaga robiniae</name>
    <dbReference type="NCBI Taxonomy" id="943830"/>
    <lineage>
        <taxon>Bacteria</taxon>
        <taxon>Pseudomonadati</taxon>
        <taxon>Pseudomonadota</taxon>
        <taxon>Alphaproteobacteria</taxon>
        <taxon>Hyphomicrobiales</taxon>
        <taxon>Nitrobacteraceae</taxon>
        <taxon>Tardiphaga</taxon>
    </lineage>
</organism>
<dbReference type="InterPro" id="IPR032465">
    <property type="entry name" value="ACMSD"/>
</dbReference>
<dbReference type="InterPro" id="IPR006680">
    <property type="entry name" value="Amidohydro-rel"/>
</dbReference>
<evidence type="ECO:0000313" key="3">
    <source>
        <dbReference type="EMBL" id="KZD25302.1"/>
    </source>
</evidence>
<proteinExistence type="predicted"/>
<name>A0A161SUH8_9BRAD</name>
<reference evidence="3 4" key="1">
    <citation type="submission" date="2016-03" db="EMBL/GenBank/DDBJ databases">
        <title>Microsymbionts genomes from the relict species Vavilovia formosa (Stev.) Fed.</title>
        <authorList>
            <person name="Kopat V."/>
            <person name="Chirak E."/>
            <person name="Kimeklis A."/>
            <person name="Andronov E."/>
        </authorList>
    </citation>
    <scope>NUCLEOTIDE SEQUENCE [LARGE SCALE GENOMIC DNA]</scope>
    <source>
        <strain evidence="3 4">Vaf07</strain>
    </source>
</reference>
<dbReference type="PANTHER" id="PTHR21240">
    <property type="entry name" value="2-AMINO-3-CARBOXYLMUCONATE-6-SEMIALDEHYDE DECARBOXYLASE"/>
    <property type="match status" value="1"/>
</dbReference>
<dbReference type="GO" id="GO:0016787">
    <property type="term" value="F:hydrolase activity"/>
    <property type="evidence" value="ECO:0007669"/>
    <property type="project" value="InterPro"/>
</dbReference>
<feature type="domain" description="Amidohydrolase-related" evidence="2">
    <location>
        <begin position="4"/>
        <end position="327"/>
    </location>
</feature>
<dbReference type="InterPro" id="IPR032466">
    <property type="entry name" value="Metal_Hydrolase"/>
</dbReference>
<dbReference type="PANTHER" id="PTHR21240:SF28">
    <property type="entry name" value="ISO-OROTATE DECARBOXYLASE (EUROFUNG)"/>
    <property type="match status" value="1"/>
</dbReference>
<keyword evidence="4" id="KW-1185">Reference proteome</keyword>
<dbReference type="GO" id="GO:0019748">
    <property type="term" value="P:secondary metabolic process"/>
    <property type="evidence" value="ECO:0007669"/>
    <property type="project" value="TreeGrafter"/>
</dbReference>
<evidence type="ECO:0000259" key="2">
    <source>
        <dbReference type="Pfam" id="PF04909"/>
    </source>
</evidence>
<accession>A0A161SUH8</accession>
<evidence type="ECO:0000313" key="4">
    <source>
        <dbReference type="Proteomes" id="UP000076574"/>
    </source>
</evidence>